<dbReference type="SUPFAM" id="SSF64356">
    <property type="entry name" value="SNARE-like"/>
    <property type="match status" value="1"/>
</dbReference>
<dbReference type="PANTHER" id="PTHR12403">
    <property type="entry name" value="TRAFFICKING PROTEIN PARTICLE COMPLEX SUBUNIT 2"/>
    <property type="match status" value="1"/>
</dbReference>
<comment type="caution">
    <text evidence="4">The sequence shown here is derived from an EMBL/GenBank/DDBJ whole genome shotgun (WGS) entry which is preliminary data.</text>
</comment>
<dbReference type="InterPro" id="IPR011012">
    <property type="entry name" value="Longin-like_dom_sf"/>
</dbReference>
<evidence type="ECO:0000256" key="2">
    <source>
        <dbReference type="ARBA" id="ARBA00024408"/>
    </source>
</evidence>
<feature type="region of interest" description="Disordered" evidence="3">
    <location>
        <begin position="209"/>
        <end position="240"/>
    </location>
</feature>
<dbReference type="EMBL" id="JAPDMZ010000078">
    <property type="protein sequence ID" value="KAK0551369.1"/>
    <property type="molecule type" value="Genomic_DNA"/>
</dbReference>
<gene>
    <name evidence="4" type="ORF">OC846_003330</name>
</gene>
<keyword evidence="5" id="KW-1185">Reference proteome</keyword>
<comment type="similarity">
    <text evidence="1">Belongs to the TRAPP small subunits family. Sedlin subfamily.</text>
</comment>
<sequence length="240" mass="25687">MSTIPAASTSTPHYASTGIACIAIISARNTPLYLRSFPTSPAQASSSSASSSETNVRYEYIANSALDLVEERVNRHAEHYLGLLMTTEDLAIYGFQTSSRIKFLLMLPSTDLYVRDIDMLTIFRALHTAFLSYTANPFHLLPPIHSFSSSSTAITHQTPSAYSQPPSIFSADPALEQVAALQALSARPILSERFEREMEGVVGWVSVPTPSTAAVGGPTSSTPKEPIGAGTLPALPPTQA</sequence>
<evidence type="ECO:0000313" key="4">
    <source>
        <dbReference type="EMBL" id="KAK0551369.1"/>
    </source>
</evidence>
<feature type="compositionally biased region" description="Polar residues" evidence="3">
    <location>
        <begin position="209"/>
        <end position="223"/>
    </location>
</feature>
<dbReference type="CDD" id="cd14854">
    <property type="entry name" value="TRAPPC2L"/>
    <property type="match status" value="1"/>
</dbReference>
<evidence type="ECO:0000256" key="3">
    <source>
        <dbReference type="SAM" id="MobiDB-lite"/>
    </source>
</evidence>
<dbReference type="GO" id="GO:0005737">
    <property type="term" value="C:cytoplasm"/>
    <property type="evidence" value="ECO:0007669"/>
    <property type="project" value="GOC"/>
</dbReference>
<dbReference type="InterPro" id="IPR044760">
    <property type="entry name" value="TRAPPC2L"/>
</dbReference>
<reference evidence="4" key="1">
    <citation type="journal article" date="2023" name="PhytoFront">
        <title>Draft Genome Resources of Seven Strains of Tilletia horrida, Causal Agent of Kernel Smut of Rice.</title>
        <authorList>
            <person name="Khanal S."/>
            <person name="Antony Babu S."/>
            <person name="Zhou X.G."/>
        </authorList>
    </citation>
    <scope>NUCLEOTIDE SEQUENCE</scope>
    <source>
        <strain evidence="4">TX6</strain>
    </source>
</reference>
<accession>A0AAN6GPA4</accession>
<evidence type="ECO:0000313" key="5">
    <source>
        <dbReference type="Proteomes" id="UP001176517"/>
    </source>
</evidence>
<dbReference type="GO" id="GO:0006888">
    <property type="term" value="P:endoplasmic reticulum to Golgi vesicle-mediated transport"/>
    <property type="evidence" value="ECO:0007669"/>
    <property type="project" value="InterPro"/>
</dbReference>
<dbReference type="AlphaFoldDB" id="A0AAN6GPA4"/>
<dbReference type="Pfam" id="PF04628">
    <property type="entry name" value="Sedlin_N"/>
    <property type="match status" value="1"/>
</dbReference>
<dbReference type="Proteomes" id="UP001176517">
    <property type="component" value="Unassembled WGS sequence"/>
</dbReference>
<organism evidence="4 5">
    <name type="scientific">Tilletia horrida</name>
    <dbReference type="NCBI Taxonomy" id="155126"/>
    <lineage>
        <taxon>Eukaryota</taxon>
        <taxon>Fungi</taxon>
        <taxon>Dikarya</taxon>
        <taxon>Basidiomycota</taxon>
        <taxon>Ustilaginomycotina</taxon>
        <taxon>Exobasidiomycetes</taxon>
        <taxon>Tilletiales</taxon>
        <taxon>Tilletiaceae</taxon>
        <taxon>Tilletia</taxon>
    </lineage>
</organism>
<dbReference type="InterPro" id="IPR006722">
    <property type="entry name" value="Sedlin"/>
</dbReference>
<evidence type="ECO:0000256" key="1">
    <source>
        <dbReference type="ARBA" id="ARBA00006626"/>
    </source>
</evidence>
<protein>
    <recommendedName>
        <fullName evidence="2">Trafficking protein particle complex subunit 2-like protein</fullName>
    </recommendedName>
</protein>
<name>A0AAN6GPA4_9BASI</name>
<dbReference type="Gene3D" id="3.30.450.70">
    <property type="match status" value="1"/>
</dbReference>
<proteinExistence type="inferred from homology"/>